<dbReference type="GO" id="GO:0022857">
    <property type="term" value="F:transmembrane transporter activity"/>
    <property type="evidence" value="ECO:0007669"/>
    <property type="project" value="InterPro"/>
</dbReference>
<feature type="transmembrane region" description="Helical" evidence="4">
    <location>
        <begin position="169"/>
        <end position="188"/>
    </location>
</feature>
<dbReference type="PANTHER" id="PTHR43596:SF1">
    <property type="entry name" value="ADP,ATP CARRIER PROTEIN"/>
    <property type="match status" value="1"/>
</dbReference>
<accession>A0AAQ0W304</accession>
<dbReference type="Gene3D" id="1.20.1250.20">
    <property type="entry name" value="MFS general substrate transporter like domains"/>
    <property type="match status" value="1"/>
</dbReference>
<feature type="transmembrane region" description="Helical" evidence="4">
    <location>
        <begin position="53"/>
        <end position="72"/>
    </location>
</feature>
<dbReference type="RefSeq" id="WP_039516059.1">
    <property type="nucleotide sequence ID" value="NZ_CP044334.1"/>
</dbReference>
<reference evidence="5" key="1">
    <citation type="submission" date="2023-06" db="EMBL/GenBank/DDBJ databases">
        <title>Genome sequences of Xanthomonas arboricola from Serbia and Montenegro.</title>
        <authorList>
            <person name="Ilicic R."/>
            <person name="Jelusic A."/>
            <person name="Harrison J."/>
            <person name="Greer S."/>
            <person name="Grant M."/>
            <person name="Vicente J."/>
            <person name="Popovic Milovanovic T."/>
            <person name="Studholme D.J."/>
        </authorList>
    </citation>
    <scope>NUCLEOTIDE SEQUENCE</scope>
    <source>
        <strain evidence="5">Xp320</strain>
    </source>
</reference>
<protein>
    <submittedName>
        <fullName evidence="5">MFS transporter</fullName>
    </submittedName>
</protein>
<feature type="transmembrane region" description="Helical" evidence="4">
    <location>
        <begin position="200"/>
        <end position="220"/>
    </location>
</feature>
<evidence type="ECO:0000256" key="4">
    <source>
        <dbReference type="SAM" id="Phobius"/>
    </source>
</evidence>
<keyword evidence="3 4" id="KW-0472">Membrane</keyword>
<dbReference type="SUPFAM" id="SSF103473">
    <property type="entry name" value="MFS general substrate transporter"/>
    <property type="match status" value="1"/>
</dbReference>
<name>A0AAQ0W304_9XANT</name>
<feature type="transmembrane region" description="Helical" evidence="4">
    <location>
        <begin position="293"/>
        <end position="313"/>
    </location>
</feature>
<gene>
    <name evidence="5" type="ORF">QSH54_01615</name>
</gene>
<dbReference type="AlphaFoldDB" id="A0AAQ0W304"/>
<dbReference type="InterPro" id="IPR011701">
    <property type="entry name" value="MFS"/>
</dbReference>
<feature type="transmembrane region" description="Helical" evidence="4">
    <location>
        <begin position="78"/>
        <end position="100"/>
    </location>
</feature>
<feature type="transmembrane region" description="Helical" evidence="4">
    <location>
        <begin position="320"/>
        <end position="340"/>
    </location>
</feature>
<feature type="transmembrane region" description="Helical" evidence="4">
    <location>
        <begin position="24"/>
        <end position="41"/>
    </location>
</feature>
<feature type="transmembrane region" description="Helical" evidence="4">
    <location>
        <begin position="138"/>
        <end position="157"/>
    </location>
</feature>
<evidence type="ECO:0000256" key="3">
    <source>
        <dbReference type="ARBA" id="ARBA00023136"/>
    </source>
</evidence>
<evidence type="ECO:0000256" key="2">
    <source>
        <dbReference type="ARBA" id="ARBA00022989"/>
    </source>
</evidence>
<dbReference type="PANTHER" id="PTHR43596">
    <property type="entry name" value="ADP,ATP CARRIER PROTEIN"/>
    <property type="match status" value="1"/>
</dbReference>
<evidence type="ECO:0000313" key="5">
    <source>
        <dbReference type="EMBL" id="MDN0285377.1"/>
    </source>
</evidence>
<proteinExistence type="predicted"/>
<organism evidence="5">
    <name type="scientific">Xanthomonas arboricola pv. pruni</name>
    <dbReference type="NCBI Taxonomy" id="69929"/>
    <lineage>
        <taxon>Bacteria</taxon>
        <taxon>Pseudomonadati</taxon>
        <taxon>Pseudomonadota</taxon>
        <taxon>Gammaproteobacteria</taxon>
        <taxon>Lysobacterales</taxon>
        <taxon>Lysobacteraceae</taxon>
        <taxon>Xanthomonas</taxon>
    </lineage>
</organism>
<keyword evidence="2 4" id="KW-1133">Transmembrane helix</keyword>
<dbReference type="EMBL" id="JASVYU010000001">
    <property type="protein sequence ID" value="MDN0285377.1"/>
    <property type="molecule type" value="Genomic_DNA"/>
</dbReference>
<evidence type="ECO:0000256" key="1">
    <source>
        <dbReference type="ARBA" id="ARBA00022692"/>
    </source>
</evidence>
<dbReference type="Pfam" id="PF07690">
    <property type="entry name" value="MFS_1"/>
    <property type="match status" value="1"/>
</dbReference>
<feature type="transmembrane region" description="Helical" evidence="4">
    <location>
        <begin position="254"/>
        <end position="273"/>
    </location>
</feature>
<keyword evidence="1 4" id="KW-0812">Transmembrane</keyword>
<sequence>MTSPSPPRSAAGRLSAALRSSPPLAWSFLYFFCLLSGYYVLRPVREAMSASADVEAIFPTGMTAFFAAHGVPLKDFTLQVLFTCTFLIMVLLQPVYGALVSRYPRRVFLPAVYGFFIATLLLFYVLFDSGVPGRGMAFFLWVTVFNLFAVAVFWSFMADVFSNAEARNYYGYIGAAGTLGAFLGPILTRTLVERIGIAHLMLVSAGFLTVCVVCVLRLRLWAVAREQERQLGSGEVPMGGDVLGGLKLIVREPLLRWLAFMVLFGVGVGTLLYNEQAALVRRLYTDAAAATAYYASIDLAINALTLVLQLLVTRALLSRFGLAPALLIPGVAITLGYAVLTASPLPMMLAIVQVITRSSEFALAKPARETLYTRVDREWRYKAGAAIDTVIYRSGDLTFVWVHKLVSAFGSSAVFGVGLLVASGMTLGAFGLLREARKLPAERDAETGNQVSD</sequence>
<feature type="transmembrane region" description="Helical" evidence="4">
    <location>
        <begin position="107"/>
        <end position="126"/>
    </location>
</feature>
<feature type="transmembrane region" description="Helical" evidence="4">
    <location>
        <begin position="413"/>
        <end position="433"/>
    </location>
</feature>
<dbReference type="InterPro" id="IPR036259">
    <property type="entry name" value="MFS_trans_sf"/>
</dbReference>
<comment type="caution">
    <text evidence="5">The sequence shown here is derived from an EMBL/GenBank/DDBJ whole genome shotgun (WGS) entry which is preliminary data.</text>
</comment>